<dbReference type="PANTHER" id="PTHR37953:SF1">
    <property type="entry name" value="UPF0127 PROTEIN MJ1496"/>
    <property type="match status" value="1"/>
</dbReference>
<evidence type="ECO:0000313" key="3">
    <source>
        <dbReference type="Proteomes" id="UP000635071"/>
    </source>
</evidence>
<name>A0A916ZIJ2_9SPHN</name>
<feature type="chain" id="PRO_5037047339" description="DUF192 domain-containing protein" evidence="1">
    <location>
        <begin position="23"/>
        <end position="160"/>
    </location>
</feature>
<sequence>MILRGVGVTAAMLMVAVPAALAAVPAAGATSGPSCPNTGLRTVPAVLATAKGKFRYDLEVAATADQQACGLMFRKAMKRTEGMWFPFETPRSATFWMENTPLSLDLIFVGPDKRVLSVTSNAKPMSRMMIDSNGIASGVIELNAGEAAKAGVRVGDKVSI</sequence>
<gene>
    <name evidence="2" type="ORF">GCM10011529_01850</name>
</gene>
<keyword evidence="3" id="KW-1185">Reference proteome</keyword>
<keyword evidence="1" id="KW-0732">Signal</keyword>
<dbReference type="AlphaFoldDB" id="A0A916ZIJ2"/>
<protein>
    <recommendedName>
        <fullName evidence="4">DUF192 domain-containing protein</fullName>
    </recommendedName>
</protein>
<dbReference type="Gene3D" id="2.60.120.1140">
    <property type="entry name" value="Protein of unknown function DUF192"/>
    <property type="match status" value="1"/>
</dbReference>
<accession>A0A916ZIJ2</accession>
<dbReference type="Proteomes" id="UP000635071">
    <property type="component" value="Unassembled WGS sequence"/>
</dbReference>
<evidence type="ECO:0008006" key="4">
    <source>
        <dbReference type="Google" id="ProtNLM"/>
    </source>
</evidence>
<dbReference type="RefSeq" id="WP_188761043.1">
    <property type="nucleotide sequence ID" value="NZ_BMJM01000001.1"/>
</dbReference>
<dbReference type="InterPro" id="IPR003795">
    <property type="entry name" value="DUF192"/>
</dbReference>
<comment type="caution">
    <text evidence="2">The sequence shown here is derived from an EMBL/GenBank/DDBJ whole genome shotgun (WGS) entry which is preliminary data.</text>
</comment>
<evidence type="ECO:0000256" key="1">
    <source>
        <dbReference type="SAM" id="SignalP"/>
    </source>
</evidence>
<dbReference type="InterPro" id="IPR038695">
    <property type="entry name" value="Saro_0823-like_sf"/>
</dbReference>
<feature type="signal peptide" evidence="1">
    <location>
        <begin position="1"/>
        <end position="22"/>
    </location>
</feature>
<reference evidence="2" key="1">
    <citation type="journal article" date="2014" name="Int. J. Syst. Evol. Microbiol.">
        <title>Complete genome sequence of Corynebacterium casei LMG S-19264T (=DSM 44701T), isolated from a smear-ripened cheese.</title>
        <authorList>
            <consortium name="US DOE Joint Genome Institute (JGI-PGF)"/>
            <person name="Walter F."/>
            <person name="Albersmeier A."/>
            <person name="Kalinowski J."/>
            <person name="Ruckert C."/>
        </authorList>
    </citation>
    <scope>NUCLEOTIDE SEQUENCE</scope>
    <source>
        <strain evidence="2">CGMCC 1.15519</strain>
    </source>
</reference>
<proteinExistence type="predicted"/>
<organism evidence="2 3">
    <name type="scientific">Sandarakinorhabdus glacialis</name>
    <dbReference type="NCBI Taxonomy" id="1614636"/>
    <lineage>
        <taxon>Bacteria</taxon>
        <taxon>Pseudomonadati</taxon>
        <taxon>Pseudomonadota</taxon>
        <taxon>Alphaproteobacteria</taxon>
        <taxon>Sphingomonadales</taxon>
        <taxon>Sphingosinicellaceae</taxon>
        <taxon>Sandarakinorhabdus</taxon>
    </lineage>
</organism>
<dbReference type="PANTHER" id="PTHR37953">
    <property type="entry name" value="UPF0127 PROTEIN MJ1496"/>
    <property type="match status" value="1"/>
</dbReference>
<evidence type="ECO:0000313" key="2">
    <source>
        <dbReference type="EMBL" id="GGD99348.1"/>
    </source>
</evidence>
<dbReference type="EMBL" id="BMJM01000001">
    <property type="protein sequence ID" value="GGD99348.1"/>
    <property type="molecule type" value="Genomic_DNA"/>
</dbReference>
<dbReference type="Pfam" id="PF02643">
    <property type="entry name" value="DUF192"/>
    <property type="match status" value="1"/>
</dbReference>
<reference evidence="2" key="2">
    <citation type="submission" date="2020-09" db="EMBL/GenBank/DDBJ databases">
        <authorList>
            <person name="Sun Q."/>
            <person name="Zhou Y."/>
        </authorList>
    </citation>
    <scope>NUCLEOTIDE SEQUENCE</scope>
    <source>
        <strain evidence="2">CGMCC 1.15519</strain>
    </source>
</reference>